<dbReference type="EMBL" id="CM039174">
    <property type="protein sequence ID" value="KAH9759203.1"/>
    <property type="molecule type" value="Genomic_DNA"/>
</dbReference>
<dbReference type="Proteomes" id="UP000829398">
    <property type="component" value="Chromosome 5"/>
</dbReference>
<name>A0ACB8KXQ5_CITSI</name>
<proteinExistence type="predicted"/>
<organism evidence="1 2">
    <name type="scientific">Citrus sinensis</name>
    <name type="common">Sweet orange</name>
    <name type="synonym">Citrus aurantium var. sinensis</name>
    <dbReference type="NCBI Taxonomy" id="2711"/>
    <lineage>
        <taxon>Eukaryota</taxon>
        <taxon>Viridiplantae</taxon>
        <taxon>Streptophyta</taxon>
        <taxon>Embryophyta</taxon>
        <taxon>Tracheophyta</taxon>
        <taxon>Spermatophyta</taxon>
        <taxon>Magnoliopsida</taxon>
        <taxon>eudicotyledons</taxon>
        <taxon>Gunneridae</taxon>
        <taxon>Pentapetalae</taxon>
        <taxon>rosids</taxon>
        <taxon>malvids</taxon>
        <taxon>Sapindales</taxon>
        <taxon>Rutaceae</taxon>
        <taxon>Aurantioideae</taxon>
        <taxon>Citrus</taxon>
    </lineage>
</organism>
<accession>A0ACB8KXQ5</accession>
<keyword evidence="2" id="KW-1185">Reference proteome</keyword>
<comment type="caution">
    <text evidence="1">The sequence shown here is derived from an EMBL/GenBank/DDBJ whole genome shotgun (WGS) entry which is preliminary data.</text>
</comment>
<gene>
    <name evidence="1" type="ORF">KPL71_016928</name>
</gene>
<reference evidence="2" key="1">
    <citation type="journal article" date="2023" name="Hortic. Res.">
        <title>A chromosome-level phased genome enabling allele-level studies in sweet orange: a case study on citrus Huanglongbing tolerance.</title>
        <authorList>
            <person name="Wu B."/>
            <person name="Yu Q."/>
            <person name="Deng Z."/>
            <person name="Duan Y."/>
            <person name="Luo F."/>
            <person name="Gmitter F. Jr."/>
        </authorList>
    </citation>
    <scope>NUCLEOTIDE SEQUENCE [LARGE SCALE GENOMIC DNA]</scope>
    <source>
        <strain evidence="2">cv. Valencia</strain>
    </source>
</reference>
<evidence type="ECO:0000313" key="2">
    <source>
        <dbReference type="Proteomes" id="UP000829398"/>
    </source>
</evidence>
<protein>
    <submittedName>
        <fullName evidence="1">GDSL esterase/lipase EXL3</fullName>
    </submittedName>
</protein>
<sequence>MSTSSLTEGILSSGRRPDDDASIGGLTLIARISSGTSQSTMSPTGSTGCASVVYHIIDVILVELVLLNVVPMRLPPMMVFDLALYGAGVCTEAVIKLPGNVTIPAVIVFGDSIVDAGNNNNLKTPAKCNFPPYGRDFMGGVSTGRFSNGKVPSDLIVEELGIKELLPAYLQPNLQPEDLLTGVTFASGGCGYDPLTTELALQLFKEYTEKVKQIVGEEGQNRIVKTAFVLVVAGSNDIDNTYFASRVRKLQYDISAYTDLIVGLASTFFKELYGLGVRRMGVFSAPPLGCLPSSRTLGGGKTRDCANDYNEAAQMFNTKLSAELESLNIQFPDARLLLIDIYNPLLYLIQNPIKYGFEVVNKGCCGTGYLEASIFCNQFSPNTCTNVSGYIFWDGYHPTERTYKILVSSLINKIANGFVCAGSAC</sequence>
<evidence type="ECO:0000313" key="1">
    <source>
        <dbReference type="EMBL" id="KAH9759203.1"/>
    </source>
</evidence>